<comment type="subcellular location">
    <subcellularLocation>
        <location evidence="1">Nucleus</location>
    </subcellularLocation>
</comment>
<evidence type="ECO:0000313" key="8">
    <source>
        <dbReference type="Proteomes" id="UP000001593"/>
    </source>
</evidence>
<keyword evidence="2" id="KW-0808">Transferase</keyword>
<proteinExistence type="predicted"/>
<name>A7S325_NEMVE</name>
<evidence type="ECO:0000313" key="7">
    <source>
        <dbReference type="EMBL" id="EDO41886.1"/>
    </source>
</evidence>
<dbReference type="eggNOG" id="KOG0802">
    <property type="taxonomic scope" value="Eukaryota"/>
</dbReference>
<evidence type="ECO:0000256" key="3">
    <source>
        <dbReference type="ARBA" id="ARBA00022786"/>
    </source>
</evidence>
<dbReference type="OrthoDB" id="1305878at2759"/>
<dbReference type="EMBL" id="DS469571">
    <property type="protein sequence ID" value="EDO41886.1"/>
    <property type="molecule type" value="Genomic_DNA"/>
</dbReference>
<keyword evidence="4" id="KW-0539">Nucleus</keyword>
<dbReference type="InParanoid" id="A7S325"/>
<organism evidence="7 8">
    <name type="scientific">Nematostella vectensis</name>
    <name type="common">Starlet sea anemone</name>
    <dbReference type="NCBI Taxonomy" id="45351"/>
    <lineage>
        <taxon>Eukaryota</taxon>
        <taxon>Metazoa</taxon>
        <taxon>Cnidaria</taxon>
        <taxon>Anthozoa</taxon>
        <taxon>Hexacorallia</taxon>
        <taxon>Actiniaria</taxon>
        <taxon>Edwardsiidae</taxon>
        <taxon>Nematostella</taxon>
    </lineage>
</organism>
<evidence type="ECO:0000259" key="6">
    <source>
        <dbReference type="Pfam" id="PF17979"/>
    </source>
</evidence>
<protein>
    <recommendedName>
        <fullName evidence="6">E3 ubiquitin-protein ligase CHFR cysteine rich domain-containing protein</fullName>
    </recommendedName>
</protein>
<dbReference type="GO" id="GO:0016740">
    <property type="term" value="F:transferase activity"/>
    <property type="evidence" value="ECO:0007669"/>
    <property type="project" value="UniProtKB-KW"/>
</dbReference>
<dbReference type="GO" id="GO:0005634">
    <property type="term" value="C:nucleus"/>
    <property type="evidence" value="ECO:0007669"/>
    <property type="project" value="UniProtKB-SubCell"/>
</dbReference>
<dbReference type="PANTHER" id="PTHR16079:SF4">
    <property type="entry name" value="E3 UBIQUITIN-PROTEIN LIGASE CHFR"/>
    <property type="match status" value="1"/>
</dbReference>
<keyword evidence="3" id="KW-0833">Ubl conjugation pathway</keyword>
<gene>
    <name evidence="7" type="ORF">NEMVEDRAFT_v1g102520</name>
</gene>
<feature type="non-terminal residue" evidence="7">
    <location>
        <position position="1"/>
    </location>
</feature>
<keyword evidence="5" id="KW-0131">Cell cycle</keyword>
<dbReference type="PANTHER" id="PTHR16079">
    <property type="entry name" value="UBIQUITIN LIGASE PROTEIN CHFR"/>
    <property type="match status" value="1"/>
</dbReference>
<reference evidence="7 8" key="1">
    <citation type="journal article" date="2007" name="Science">
        <title>Sea anemone genome reveals ancestral eumetazoan gene repertoire and genomic organization.</title>
        <authorList>
            <person name="Putnam N.H."/>
            <person name="Srivastava M."/>
            <person name="Hellsten U."/>
            <person name="Dirks B."/>
            <person name="Chapman J."/>
            <person name="Salamov A."/>
            <person name="Terry A."/>
            <person name="Shapiro H."/>
            <person name="Lindquist E."/>
            <person name="Kapitonov V.V."/>
            <person name="Jurka J."/>
            <person name="Genikhovich G."/>
            <person name="Grigoriev I.V."/>
            <person name="Lucas S.M."/>
            <person name="Steele R.E."/>
            <person name="Finnerty J.R."/>
            <person name="Technau U."/>
            <person name="Martindale M.Q."/>
            <person name="Rokhsar D.S."/>
        </authorList>
    </citation>
    <scope>NUCLEOTIDE SEQUENCE [LARGE SCALE GENOMIC DNA]</scope>
    <source>
        <strain evidence="8">CH2 X CH6</strain>
    </source>
</reference>
<evidence type="ECO:0000256" key="4">
    <source>
        <dbReference type="ARBA" id="ARBA00023242"/>
    </source>
</evidence>
<evidence type="ECO:0000256" key="2">
    <source>
        <dbReference type="ARBA" id="ARBA00022679"/>
    </source>
</evidence>
<accession>A7S325</accession>
<evidence type="ECO:0000256" key="1">
    <source>
        <dbReference type="ARBA" id="ARBA00004123"/>
    </source>
</evidence>
<dbReference type="Proteomes" id="UP000001593">
    <property type="component" value="Unassembled WGS sequence"/>
</dbReference>
<feature type="domain" description="E3 ubiquitin-protein ligase CHFR cysteine rich" evidence="6">
    <location>
        <begin position="4"/>
        <end position="159"/>
    </location>
</feature>
<dbReference type="InterPro" id="IPR052256">
    <property type="entry name" value="E3_ubiquitin-ligase_CHFR"/>
</dbReference>
<evidence type="ECO:0000256" key="5">
    <source>
        <dbReference type="ARBA" id="ARBA00023306"/>
    </source>
</evidence>
<dbReference type="HOGENOM" id="CLU_1484504_0_0_1"/>
<dbReference type="OMA" id="HAANFSH"/>
<keyword evidence="8" id="KW-1185">Reference proteome</keyword>
<dbReference type="Pfam" id="PF17979">
    <property type="entry name" value="zf-CRD"/>
    <property type="match status" value="1"/>
</dbReference>
<dbReference type="Gene3D" id="3.30.40.140">
    <property type="match status" value="1"/>
</dbReference>
<dbReference type="AlphaFoldDB" id="A7S325"/>
<sequence length="192" mass="21644">PTPSPYTCYPGSPHIICTCCREYMPDRRPGITSTGTASSAVPPLTCSVCSRVFCHLYWGCQRSDCNGCLNQFKDMKFVDGCLTTLINNNNCESEILKNYLAGKNIGVDELLQKCLEKLDVKAYTSIDSTRHNLTSTSVICYRCGLRNFQDLAYQYRRDIPADELPASATSKPDCYWGKNCRTQKNKPHHARY</sequence>
<dbReference type="PhylomeDB" id="A7S325"/>
<dbReference type="InterPro" id="IPR040909">
    <property type="entry name" value="CHFR_Znf-CRD"/>
</dbReference>
<dbReference type="KEGG" id="nve:5513713"/>
<dbReference type="STRING" id="45351.A7S325"/>